<keyword evidence="3" id="KW-1185">Reference proteome</keyword>
<feature type="compositionally biased region" description="Basic and acidic residues" evidence="1">
    <location>
        <begin position="32"/>
        <end position="42"/>
    </location>
</feature>
<evidence type="ECO:0000313" key="2">
    <source>
        <dbReference type="EMBL" id="CAG8604525.1"/>
    </source>
</evidence>
<dbReference type="EMBL" id="CAJVPJ010001814">
    <property type="protein sequence ID" value="CAG8604525.1"/>
    <property type="molecule type" value="Genomic_DNA"/>
</dbReference>
<accession>A0A9N9CLS5</accession>
<protein>
    <submittedName>
        <fullName evidence="2">8174_t:CDS:1</fullName>
    </submittedName>
</protein>
<feature type="region of interest" description="Disordered" evidence="1">
    <location>
        <begin position="16"/>
        <end position="42"/>
    </location>
</feature>
<dbReference type="AlphaFoldDB" id="A0A9N9CLS5"/>
<proteinExistence type="predicted"/>
<comment type="caution">
    <text evidence="2">The sequence shown here is derived from an EMBL/GenBank/DDBJ whole genome shotgun (WGS) entry which is preliminary data.</text>
</comment>
<evidence type="ECO:0000313" key="3">
    <source>
        <dbReference type="Proteomes" id="UP000789572"/>
    </source>
</evidence>
<organism evidence="2 3">
    <name type="scientific">Paraglomus occultum</name>
    <dbReference type="NCBI Taxonomy" id="144539"/>
    <lineage>
        <taxon>Eukaryota</taxon>
        <taxon>Fungi</taxon>
        <taxon>Fungi incertae sedis</taxon>
        <taxon>Mucoromycota</taxon>
        <taxon>Glomeromycotina</taxon>
        <taxon>Glomeromycetes</taxon>
        <taxon>Paraglomerales</taxon>
        <taxon>Paraglomeraceae</taxon>
        <taxon>Paraglomus</taxon>
    </lineage>
</organism>
<gene>
    <name evidence="2" type="ORF">POCULU_LOCUS7641</name>
</gene>
<evidence type="ECO:0000256" key="1">
    <source>
        <dbReference type="SAM" id="MobiDB-lite"/>
    </source>
</evidence>
<reference evidence="2" key="1">
    <citation type="submission" date="2021-06" db="EMBL/GenBank/DDBJ databases">
        <authorList>
            <person name="Kallberg Y."/>
            <person name="Tangrot J."/>
            <person name="Rosling A."/>
        </authorList>
    </citation>
    <scope>NUCLEOTIDE SEQUENCE</scope>
    <source>
        <strain evidence="2">IA702</strain>
    </source>
</reference>
<dbReference type="Proteomes" id="UP000789572">
    <property type="component" value="Unassembled WGS sequence"/>
</dbReference>
<sequence length="114" mass="12767">MDPALLEAMRARNEPGYHFLRNESGTTSAGRENQKQKKSSDKEFKKLLISTMPYVGHGVPLRTLLDINQRMRILMLKAGITERLNIDADPNSRALPFASPVVEVGKKDGRTSLM</sequence>
<name>A0A9N9CLS5_9GLOM</name>